<accession>A0A7C8KU49</accession>
<dbReference type="Proteomes" id="UP000480246">
    <property type="component" value="Unassembled WGS sequence"/>
</dbReference>
<comment type="caution">
    <text evidence="2">The sequence shown here is derived from an EMBL/GenBank/DDBJ whole genome shotgun (WGS) entry which is preliminary data.</text>
</comment>
<proteinExistence type="predicted"/>
<gene>
    <name evidence="2" type="ORF">F9U64_02505</name>
</gene>
<dbReference type="RefSeq" id="WP_153401307.1">
    <property type="nucleotide sequence ID" value="NZ_ML762424.1"/>
</dbReference>
<protein>
    <submittedName>
        <fullName evidence="2">Uncharacterized protein</fullName>
    </submittedName>
</protein>
<name>A0A7C8KU49_9BACI</name>
<keyword evidence="1" id="KW-0472">Membrane</keyword>
<dbReference type="EMBL" id="WEID01000009">
    <property type="protein sequence ID" value="KAB8138992.1"/>
    <property type="molecule type" value="Genomic_DNA"/>
</dbReference>
<evidence type="ECO:0000313" key="3">
    <source>
        <dbReference type="Proteomes" id="UP000480246"/>
    </source>
</evidence>
<reference evidence="2 3" key="1">
    <citation type="submission" date="2019-10" db="EMBL/GenBank/DDBJ databases">
        <title>Gracilibacillus sp. nov. isolated from rice seeds.</title>
        <authorList>
            <person name="He S."/>
        </authorList>
    </citation>
    <scope>NUCLEOTIDE SEQUENCE [LARGE SCALE GENOMIC DNA]</scope>
    <source>
        <strain evidence="2 3">TD8</strain>
    </source>
</reference>
<evidence type="ECO:0000313" key="2">
    <source>
        <dbReference type="EMBL" id="KAB8138992.1"/>
    </source>
</evidence>
<feature type="transmembrane region" description="Helical" evidence="1">
    <location>
        <begin position="63"/>
        <end position="91"/>
    </location>
</feature>
<dbReference type="AlphaFoldDB" id="A0A7C8KU49"/>
<sequence length="107" mass="11945">MKTSVSTLFKWITGGLEAFWGIPIIGGTIILGFAWLPLLVMLILHIVTLIFSIQEKKSFHGSIIGIVTSCLGWIIFLGMIMHIISAILLLMDAYKNQKEQKEVVTEI</sequence>
<dbReference type="OrthoDB" id="1925744at2"/>
<keyword evidence="1" id="KW-1133">Transmembrane helix</keyword>
<keyword evidence="1" id="KW-0812">Transmembrane</keyword>
<keyword evidence="3" id="KW-1185">Reference proteome</keyword>
<evidence type="ECO:0000256" key="1">
    <source>
        <dbReference type="SAM" id="Phobius"/>
    </source>
</evidence>
<feature type="transmembrane region" description="Helical" evidence="1">
    <location>
        <begin position="20"/>
        <end position="51"/>
    </location>
</feature>
<organism evidence="2 3">
    <name type="scientific">Gracilibacillus oryzae</name>
    <dbReference type="NCBI Taxonomy" id="1672701"/>
    <lineage>
        <taxon>Bacteria</taxon>
        <taxon>Bacillati</taxon>
        <taxon>Bacillota</taxon>
        <taxon>Bacilli</taxon>
        <taxon>Bacillales</taxon>
        <taxon>Bacillaceae</taxon>
        <taxon>Gracilibacillus</taxon>
    </lineage>
</organism>